<reference evidence="1 2" key="1">
    <citation type="journal article" date="2016" name="Genome Announc.">
        <title>Genome Sequence of the Tick-Borne Pathogen Rickettsia raoultii.</title>
        <authorList>
            <person name="El Karkouri K."/>
            <person name="Mediannikov O."/>
            <person name="Robert C."/>
            <person name="Raoult D."/>
            <person name="Fournier P.E."/>
        </authorList>
    </citation>
    <scope>NUCLEOTIDE SEQUENCE [LARGE SCALE GENOMIC DNA]</scope>
    <source>
        <strain evidence="1 2">Khabarovsk</strain>
    </source>
</reference>
<dbReference type="Proteomes" id="UP000077462">
    <property type="component" value="Plasmid pRra3"/>
</dbReference>
<keyword evidence="1" id="KW-0614">Plasmid</keyword>
<name>A0A9N7AW18_RICCR</name>
<geneLocation type="plasmid" evidence="2">
    <name>prra3</name>
</geneLocation>
<dbReference type="AlphaFoldDB" id="A0A9N7AW18"/>
<dbReference type="RefSeq" id="WP_017208721.1">
    <property type="nucleotide sequence ID" value="NZ_CP010972.1"/>
</dbReference>
<sequence>MQSSRLYNNACLIEENTDAQRKNTVPYDHKKRREELNQIVQSQVEKQQQKLIQKNKSIAR</sequence>
<protein>
    <submittedName>
        <fullName evidence="1">Uncharacterized protein</fullName>
    </submittedName>
</protein>
<proteinExistence type="predicted"/>
<organism evidence="1 2">
    <name type="scientific">Rickettsia conorii subsp. raoultii</name>
    <dbReference type="NCBI Taxonomy" id="369822"/>
    <lineage>
        <taxon>Bacteria</taxon>
        <taxon>Pseudomonadati</taxon>
        <taxon>Pseudomonadota</taxon>
        <taxon>Alphaproteobacteria</taxon>
        <taxon>Rickettsiales</taxon>
        <taxon>Rickettsiaceae</taxon>
        <taxon>Rickettsieae</taxon>
        <taxon>Rickettsia</taxon>
        <taxon>spotted fever group</taxon>
    </lineage>
</organism>
<accession>A0A9N7AW18</accession>
<evidence type="ECO:0000313" key="1">
    <source>
        <dbReference type="EMBL" id="AJQ52530.1"/>
    </source>
</evidence>
<gene>
    <name evidence="1" type="ORF">UQ52_07890</name>
</gene>
<evidence type="ECO:0000313" key="2">
    <source>
        <dbReference type="Proteomes" id="UP000077462"/>
    </source>
</evidence>
<dbReference type="EMBL" id="CP010972">
    <property type="protein sequence ID" value="AJQ52530.1"/>
    <property type="molecule type" value="Genomic_DNA"/>
</dbReference>